<gene>
    <name evidence="1" type="ORF">D6U17_14320</name>
</gene>
<sequence length="97" mass="10897">MAKDLTVSYPVVLTHDNADGDYPYEVYIPAFEGYTQGRNMANAILMARDFIGLSAMDLREDGKALPHPGAFPNKTQADQTVMLVEVDVDDYQRRQDK</sequence>
<dbReference type="SUPFAM" id="SSF143100">
    <property type="entry name" value="TTHA1013/TTHA0281-like"/>
    <property type="match status" value="1"/>
</dbReference>
<organism evidence="1 2">
    <name type="scientific">Lactiplantibacillus pentosus</name>
    <name type="common">Lactobacillus pentosus</name>
    <dbReference type="NCBI Taxonomy" id="1589"/>
    <lineage>
        <taxon>Bacteria</taxon>
        <taxon>Bacillati</taxon>
        <taxon>Bacillota</taxon>
        <taxon>Bacilli</taxon>
        <taxon>Lactobacillales</taxon>
        <taxon>Lactobacillaceae</taxon>
        <taxon>Lactiplantibacillus</taxon>
    </lineage>
</organism>
<dbReference type="AlphaFoldDB" id="A0AB37RIK8"/>
<accession>A0AB37RIK8</accession>
<proteinExistence type="predicted"/>
<evidence type="ECO:0000313" key="1">
    <source>
        <dbReference type="EMBL" id="RMW52702.1"/>
    </source>
</evidence>
<dbReference type="InterPro" id="IPR035069">
    <property type="entry name" value="TTHA1013/TTHA0281-like"/>
</dbReference>
<dbReference type="Proteomes" id="UP000281061">
    <property type="component" value="Unassembled WGS sequence"/>
</dbReference>
<dbReference type="Gene3D" id="3.30.160.250">
    <property type="match status" value="1"/>
</dbReference>
<evidence type="ECO:0000313" key="2">
    <source>
        <dbReference type="Proteomes" id="UP000281061"/>
    </source>
</evidence>
<dbReference type="RefSeq" id="WP_122211881.1">
    <property type="nucleotide sequence ID" value="NZ_RDCH01000078.1"/>
</dbReference>
<reference evidence="1 2" key="1">
    <citation type="submission" date="2018-10" db="EMBL/GenBank/DDBJ databases">
        <title>Genome sequences of five Lactobacillus pentosus strains isolated from brines of traditionally fermented spanish-style green table olives and differences between them.</title>
        <authorList>
            <person name="Jimenez Diaz R."/>
        </authorList>
    </citation>
    <scope>NUCLEOTIDE SEQUENCE [LARGE SCALE GENOMIC DNA]</scope>
    <source>
        <strain evidence="1 2">IG8</strain>
    </source>
</reference>
<protein>
    <recommendedName>
        <fullName evidence="3">HicB-like antitoxin of toxin-antitoxin system domain-containing protein</fullName>
    </recommendedName>
</protein>
<comment type="caution">
    <text evidence="1">The sequence shown here is derived from an EMBL/GenBank/DDBJ whole genome shotgun (WGS) entry which is preliminary data.</text>
</comment>
<dbReference type="EMBL" id="RDCL01000090">
    <property type="protein sequence ID" value="RMW52702.1"/>
    <property type="molecule type" value="Genomic_DNA"/>
</dbReference>
<evidence type="ECO:0008006" key="3">
    <source>
        <dbReference type="Google" id="ProtNLM"/>
    </source>
</evidence>
<name>A0AB37RIK8_LACPE</name>